<comment type="caution">
    <text evidence="10">The sequence shown here is derived from an EMBL/GenBank/DDBJ whole genome shotgun (WGS) entry which is preliminary data.</text>
</comment>
<evidence type="ECO:0000259" key="9">
    <source>
        <dbReference type="Pfam" id="PF07962"/>
    </source>
</evidence>
<dbReference type="GO" id="GO:0000076">
    <property type="term" value="P:DNA replication checkpoint signaling"/>
    <property type="evidence" value="ECO:0007669"/>
    <property type="project" value="UniProtKB-UniRule"/>
</dbReference>
<dbReference type="EMBL" id="JAULSW010000008">
    <property type="protein sequence ID" value="KAK3372184.1"/>
    <property type="molecule type" value="Genomic_DNA"/>
</dbReference>
<feature type="region of interest" description="Disordered" evidence="8">
    <location>
        <begin position="157"/>
        <end position="442"/>
    </location>
</feature>
<dbReference type="InterPro" id="IPR012923">
    <property type="entry name" value="Csm3"/>
</dbReference>
<dbReference type="GO" id="GO:0006974">
    <property type="term" value="P:DNA damage response"/>
    <property type="evidence" value="ECO:0007669"/>
    <property type="project" value="UniProtKB-KW"/>
</dbReference>
<feature type="compositionally biased region" description="Basic and acidic residues" evidence="8">
    <location>
        <begin position="43"/>
        <end position="53"/>
    </location>
</feature>
<keyword evidence="3 7" id="KW-0227">DNA damage</keyword>
<sequence>MPSKTGPKPANTQSHNLDSNEFVNDYLADWDDDDPFRSPSPEPGKKAAADKNKNPKKRKEPDTLGIDKQIDLTKKARAPAVKLDETRLLSDKGIPKLRKMAPKLIMKGKGHEFSDAARLLSFYQHWLDDLFPKAKFLDALAMVEKAGHRTQIRNERLRWIDEGRPKGTAHDDNDGDDDDPFRNTTQSTAPKQPSRVAPIFDKAAQNRPGTPPPDDSFNILDEDIYNATPRASTPAPARQVVQDDVPDGDDLDALMAEAESGANNTTSASSGPAFGSIFGKGASIFGNGPASKPSQSASNEPDDDELDALMAEAETQAAPSRPPQLPSRPSIFGGGASTAQKKPAEDNLSDDDDDLDALMAEAEAQVAPAKSAAKPAPPVDDTAKGKESTAGQGEEDDLDALMAEAESVVTRSAAATAAAAAEEPTPSYDEDEEALAEMDGLW</sequence>
<dbReference type="PANTHER" id="PTHR13220:SF11">
    <property type="entry name" value="TIMELESS-INTERACTING PROTEIN"/>
    <property type="match status" value="1"/>
</dbReference>
<reference evidence="10" key="2">
    <citation type="submission" date="2023-06" db="EMBL/GenBank/DDBJ databases">
        <authorList>
            <consortium name="Lawrence Berkeley National Laboratory"/>
            <person name="Haridas S."/>
            <person name="Hensen N."/>
            <person name="Bonometti L."/>
            <person name="Westerberg I."/>
            <person name="Brannstrom I.O."/>
            <person name="Guillou S."/>
            <person name="Cros-Aarteil S."/>
            <person name="Calhoun S."/>
            <person name="Kuo A."/>
            <person name="Mondo S."/>
            <person name="Pangilinan J."/>
            <person name="Riley R."/>
            <person name="LaButti K."/>
            <person name="Andreopoulos B."/>
            <person name="Lipzen A."/>
            <person name="Chen C."/>
            <person name="Yanf M."/>
            <person name="Daum C."/>
            <person name="Ng V."/>
            <person name="Clum A."/>
            <person name="Steindorff A."/>
            <person name="Ohm R."/>
            <person name="Martin F."/>
            <person name="Silar P."/>
            <person name="Natvig D."/>
            <person name="Lalanne C."/>
            <person name="Gautier V."/>
            <person name="Ament-velasquez S.L."/>
            <person name="Kruys A."/>
            <person name="Hutchinson M.I."/>
            <person name="Powell A.J."/>
            <person name="Barry K."/>
            <person name="Miller A.N."/>
            <person name="Grigoriev I.V."/>
            <person name="Debuchy R."/>
            <person name="Gladieux P."/>
            <person name="Thoren M.H."/>
            <person name="Johannesson H."/>
        </authorList>
    </citation>
    <scope>NUCLEOTIDE SEQUENCE</scope>
    <source>
        <strain evidence="10">CBS 232.78</strain>
    </source>
</reference>
<accession>A0AAE0K945</accession>
<evidence type="ECO:0000256" key="1">
    <source>
        <dbReference type="ARBA" id="ARBA00004123"/>
    </source>
</evidence>
<evidence type="ECO:0000313" key="11">
    <source>
        <dbReference type="Proteomes" id="UP001285441"/>
    </source>
</evidence>
<feature type="compositionally biased region" description="Polar residues" evidence="8">
    <location>
        <begin position="182"/>
        <end position="191"/>
    </location>
</feature>
<name>A0AAE0K945_9PEZI</name>
<organism evidence="10 11">
    <name type="scientific">Podospora didyma</name>
    <dbReference type="NCBI Taxonomy" id="330526"/>
    <lineage>
        <taxon>Eukaryota</taxon>
        <taxon>Fungi</taxon>
        <taxon>Dikarya</taxon>
        <taxon>Ascomycota</taxon>
        <taxon>Pezizomycotina</taxon>
        <taxon>Sordariomycetes</taxon>
        <taxon>Sordariomycetidae</taxon>
        <taxon>Sordariales</taxon>
        <taxon>Podosporaceae</taxon>
        <taxon>Podospora</taxon>
    </lineage>
</organism>
<reference evidence="10" key="1">
    <citation type="journal article" date="2023" name="Mol. Phylogenet. Evol.">
        <title>Genome-scale phylogeny and comparative genomics of the fungal order Sordariales.</title>
        <authorList>
            <person name="Hensen N."/>
            <person name="Bonometti L."/>
            <person name="Westerberg I."/>
            <person name="Brannstrom I.O."/>
            <person name="Guillou S."/>
            <person name="Cros-Aarteil S."/>
            <person name="Calhoun S."/>
            <person name="Haridas S."/>
            <person name="Kuo A."/>
            <person name="Mondo S."/>
            <person name="Pangilinan J."/>
            <person name="Riley R."/>
            <person name="LaButti K."/>
            <person name="Andreopoulos B."/>
            <person name="Lipzen A."/>
            <person name="Chen C."/>
            <person name="Yan M."/>
            <person name="Daum C."/>
            <person name="Ng V."/>
            <person name="Clum A."/>
            <person name="Steindorff A."/>
            <person name="Ohm R.A."/>
            <person name="Martin F."/>
            <person name="Silar P."/>
            <person name="Natvig D.O."/>
            <person name="Lalanne C."/>
            <person name="Gautier V."/>
            <person name="Ament-Velasquez S.L."/>
            <person name="Kruys A."/>
            <person name="Hutchinson M.I."/>
            <person name="Powell A.J."/>
            <person name="Barry K."/>
            <person name="Miller A.N."/>
            <person name="Grigoriev I.V."/>
            <person name="Debuchy R."/>
            <person name="Gladieux P."/>
            <person name="Hiltunen Thoren M."/>
            <person name="Johannesson H."/>
        </authorList>
    </citation>
    <scope>NUCLEOTIDE SEQUENCE</scope>
    <source>
        <strain evidence="10">CBS 232.78</strain>
    </source>
</reference>
<proteinExistence type="inferred from homology"/>
<feature type="region of interest" description="Disordered" evidence="8">
    <location>
        <begin position="1"/>
        <end position="66"/>
    </location>
</feature>
<evidence type="ECO:0000256" key="2">
    <source>
        <dbReference type="ARBA" id="ARBA00006075"/>
    </source>
</evidence>
<keyword evidence="11" id="KW-1185">Reference proteome</keyword>
<feature type="compositionally biased region" description="Basic and acidic residues" evidence="8">
    <location>
        <begin position="157"/>
        <end position="172"/>
    </location>
</feature>
<evidence type="ECO:0000256" key="7">
    <source>
        <dbReference type="RuleBase" id="RU366049"/>
    </source>
</evidence>
<feature type="compositionally biased region" description="Polar residues" evidence="8">
    <location>
        <begin position="10"/>
        <end position="22"/>
    </location>
</feature>
<feature type="compositionally biased region" description="Polar residues" evidence="8">
    <location>
        <begin position="261"/>
        <end position="270"/>
    </location>
</feature>
<keyword evidence="6 7" id="KW-0131">Cell cycle</keyword>
<feature type="compositionally biased region" description="Low complexity" evidence="8">
    <location>
        <begin position="308"/>
        <end position="319"/>
    </location>
</feature>
<feature type="compositionally biased region" description="Low complexity" evidence="8">
    <location>
        <begin position="403"/>
        <end position="423"/>
    </location>
</feature>
<dbReference type="GO" id="GO:0003677">
    <property type="term" value="F:DNA binding"/>
    <property type="evidence" value="ECO:0007669"/>
    <property type="project" value="TreeGrafter"/>
</dbReference>
<evidence type="ECO:0000256" key="5">
    <source>
        <dbReference type="ARBA" id="ARBA00023242"/>
    </source>
</evidence>
<evidence type="ECO:0000256" key="8">
    <source>
        <dbReference type="SAM" id="MobiDB-lite"/>
    </source>
</evidence>
<keyword evidence="5 7" id="KW-0539">Nucleus</keyword>
<dbReference type="PANTHER" id="PTHR13220">
    <property type="entry name" value="TIMELESS INTERACTING-RELATED"/>
    <property type="match status" value="1"/>
</dbReference>
<comment type="function">
    <text evidence="7">Plays an important role in the control of DNA replication and the maintenance of replication fork stability.</text>
</comment>
<comment type="subcellular location">
    <subcellularLocation>
        <location evidence="1 7">Nucleus</location>
    </subcellularLocation>
</comment>
<dbReference type="InterPro" id="IPR040038">
    <property type="entry name" value="TIPIN/Csm3/Swi3"/>
</dbReference>
<evidence type="ECO:0000256" key="3">
    <source>
        <dbReference type="ARBA" id="ARBA00022763"/>
    </source>
</evidence>
<dbReference type="GO" id="GO:0043111">
    <property type="term" value="P:replication fork arrest"/>
    <property type="evidence" value="ECO:0007669"/>
    <property type="project" value="TreeGrafter"/>
</dbReference>
<evidence type="ECO:0000256" key="6">
    <source>
        <dbReference type="ARBA" id="ARBA00023306"/>
    </source>
</evidence>
<feature type="compositionally biased region" description="Low complexity" evidence="8">
    <location>
        <begin position="357"/>
        <end position="374"/>
    </location>
</feature>
<dbReference type="Proteomes" id="UP001285441">
    <property type="component" value="Unassembled WGS sequence"/>
</dbReference>
<dbReference type="GO" id="GO:0031298">
    <property type="term" value="C:replication fork protection complex"/>
    <property type="evidence" value="ECO:0007669"/>
    <property type="project" value="TreeGrafter"/>
</dbReference>
<protein>
    <recommendedName>
        <fullName evidence="7">Chromosome segregation in meiosis protein</fullName>
    </recommendedName>
</protein>
<evidence type="ECO:0000313" key="10">
    <source>
        <dbReference type="EMBL" id="KAK3372184.1"/>
    </source>
</evidence>
<keyword evidence="4" id="KW-0236">DNA replication inhibitor</keyword>
<gene>
    <name evidence="10" type="ORF">B0H63DRAFT_563654</name>
</gene>
<feature type="domain" description="Chromosome segregation in meiosis protein 3" evidence="9">
    <location>
        <begin position="82"/>
        <end position="163"/>
    </location>
</feature>
<feature type="compositionally biased region" description="Low complexity" evidence="8">
    <location>
        <begin position="227"/>
        <end position="243"/>
    </location>
</feature>
<evidence type="ECO:0000256" key="4">
    <source>
        <dbReference type="ARBA" id="ARBA00022880"/>
    </source>
</evidence>
<comment type="similarity">
    <text evidence="2 7">Belongs to the CSM3 family.</text>
</comment>
<dbReference type="Pfam" id="PF07962">
    <property type="entry name" value="Swi3"/>
    <property type="match status" value="1"/>
</dbReference>
<dbReference type="AlphaFoldDB" id="A0AAE0K945"/>
<dbReference type="GO" id="GO:0031297">
    <property type="term" value="P:replication fork processing"/>
    <property type="evidence" value="ECO:0007669"/>
    <property type="project" value="UniProtKB-UniRule"/>
</dbReference>
<feature type="compositionally biased region" description="Acidic residues" evidence="8">
    <location>
        <begin position="347"/>
        <end position="356"/>
    </location>
</feature>